<keyword evidence="7" id="KW-0732">Signal</keyword>
<dbReference type="Pfam" id="PF03311">
    <property type="entry name" value="Cornichon"/>
    <property type="match status" value="1"/>
</dbReference>
<dbReference type="InterPro" id="IPR003377">
    <property type="entry name" value="Cornichon"/>
</dbReference>
<dbReference type="EMBL" id="OX365758">
    <property type="protein sequence ID" value="CAI4037442.1"/>
    <property type="molecule type" value="Genomic_DNA"/>
</dbReference>
<dbReference type="RefSeq" id="XP_056080559.1">
    <property type="nucleotide sequence ID" value="XM_056224652.1"/>
</dbReference>
<keyword evidence="5 6" id="KW-0472">Membrane</keyword>
<accession>A0AA35NE74</accession>
<feature type="chain" id="PRO_5041461616" description="Erv14p" evidence="7">
    <location>
        <begin position="25"/>
        <end position="143"/>
    </location>
</feature>
<evidence type="ECO:0000313" key="9">
    <source>
        <dbReference type="Proteomes" id="UP001161438"/>
    </source>
</evidence>
<organism evidence="8 9">
    <name type="scientific">Saccharomyces mikatae IFO 1815</name>
    <dbReference type="NCBI Taxonomy" id="226126"/>
    <lineage>
        <taxon>Eukaryota</taxon>
        <taxon>Fungi</taxon>
        <taxon>Dikarya</taxon>
        <taxon>Ascomycota</taxon>
        <taxon>Saccharomycotina</taxon>
        <taxon>Saccharomycetes</taxon>
        <taxon>Saccharomycetales</taxon>
        <taxon>Saccharomycetaceae</taxon>
        <taxon>Saccharomyces</taxon>
    </lineage>
</organism>
<evidence type="ECO:0000256" key="1">
    <source>
        <dbReference type="ARBA" id="ARBA00004141"/>
    </source>
</evidence>
<keyword evidence="4 6" id="KW-1133">Transmembrane helix</keyword>
<evidence type="ECO:0008006" key="10">
    <source>
        <dbReference type="Google" id="ProtNLM"/>
    </source>
</evidence>
<comment type="similarity">
    <text evidence="2">Belongs to the cornichon family.</text>
</comment>
<evidence type="ECO:0000313" key="8">
    <source>
        <dbReference type="EMBL" id="CAI4037442.1"/>
    </source>
</evidence>
<dbReference type="PROSITE" id="PS01340">
    <property type="entry name" value="CORNICHON"/>
    <property type="match status" value="1"/>
</dbReference>
<dbReference type="Proteomes" id="UP001161438">
    <property type="component" value="Chromosome 2"/>
</dbReference>
<feature type="signal peptide" evidence="7">
    <location>
        <begin position="1"/>
        <end position="24"/>
    </location>
</feature>
<keyword evidence="3 6" id="KW-0812">Transmembrane</keyword>
<comment type="subcellular location">
    <subcellularLocation>
        <location evidence="1">Membrane</location>
        <topology evidence="1">Multi-pass membrane protein</topology>
    </subcellularLocation>
</comment>
<protein>
    <recommendedName>
        <fullName evidence="10">Erv14p</fullName>
    </recommendedName>
</protein>
<evidence type="ECO:0000256" key="6">
    <source>
        <dbReference type="SAM" id="Phobius"/>
    </source>
</evidence>
<dbReference type="GO" id="GO:0016192">
    <property type="term" value="P:vesicle-mediated transport"/>
    <property type="evidence" value="ECO:0007669"/>
    <property type="project" value="InterPro"/>
</dbReference>
<sequence length="143" mass="16503">MAGTGLSLFVTGLILNCLNSICQIYFTILYGDLEADYINSIELCKRINTLSVPEEILHGLISLLFLFNGYWFIFLLNSPVLAYNASKVYRKTYLLDATDIFRILSKCKIECFLKLGFYLFIFFLYFYMMVTALLENDANLIGY</sequence>
<dbReference type="InterPro" id="IPR033466">
    <property type="entry name" value="Cornichon_conserved"/>
</dbReference>
<feature type="transmembrane region" description="Helical" evidence="6">
    <location>
        <begin position="56"/>
        <end position="83"/>
    </location>
</feature>
<feature type="transmembrane region" description="Helical" evidence="6">
    <location>
        <begin position="111"/>
        <end position="134"/>
    </location>
</feature>
<evidence type="ECO:0000256" key="2">
    <source>
        <dbReference type="ARBA" id="ARBA00010095"/>
    </source>
</evidence>
<dbReference type="PANTHER" id="PTHR12290">
    <property type="entry name" value="CORNICHON-RELATED"/>
    <property type="match status" value="1"/>
</dbReference>
<keyword evidence="9" id="KW-1185">Reference proteome</keyword>
<dbReference type="GO" id="GO:0016020">
    <property type="term" value="C:membrane"/>
    <property type="evidence" value="ECO:0007669"/>
    <property type="project" value="UniProtKB-SubCell"/>
</dbReference>
<name>A0AA35NE74_SACMI</name>
<reference evidence="8" key="1">
    <citation type="submission" date="2022-10" db="EMBL/GenBank/DDBJ databases">
        <authorList>
            <person name="Byrne P K."/>
        </authorList>
    </citation>
    <scope>NUCLEOTIDE SEQUENCE</scope>
    <source>
        <strain evidence="8">IFO1815</strain>
    </source>
</reference>
<evidence type="ECO:0000256" key="7">
    <source>
        <dbReference type="SAM" id="SignalP"/>
    </source>
</evidence>
<proteinExistence type="inferred from homology"/>
<evidence type="ECO:0000256" key="3">
    <source>
        <dbReference type="ARBA" id="ARBA00022692"/>
    </source>
</evidence>
<evidence type="ECO:0000256" key="4">
    <source>
        <dbReference type="ARBA" id="ARBA00022989"/>
    </source>
</evidence>
<gene>
    <name evidence="8" type="primary">SMKI02G3170</name>
    <name evidence="8" type="ORF">SMKI_02G3170</name>
</gene>
<dbReference type="AlphaFoldDB" id="A0AA35NE74"/>
<dbReference type="SMART" id="SM01398">
    <property type="entry name" value="Cornichon"/>
    <property type="match status" value="1"/>
</dbReference>
<evidence type="ECO:0000256" key="5">
    <source>
        <dbReference type="ARBA" id="ARBA00023136"/>
    </source>
</evidence>
<dbReference type="GeneID" id="80916655"/>